<dbReference type="Gene3D" id="3.30.160.250">
    <property type="match status" value="1"/>
</dbReference>
<dbReference type="InterPro" id="IPR055811">
    <property type="entry name" value="DUF7387"/>
</dbReference>
<name>A0A919NAC3_9ACTN</name>
<organism evidence="1 2">
    <name type="scientific">Actinoplanes siamensis</name>
    <dbReference type="NCBI Taxonomy" id="1223317"/>
    <lineage>
        <taxon>Bacteria</taxon>
        <taxon>Bacillati</taxon>
        <taxon>Actinomycetota</taxon>
        <taxon>Actinomycetes</taxon>
        <taxon>Micromonosporales</taxon>
        <taxon>Micromonosporaceae</taxon>
        <taxon>Actinoplanes</taxon>
    </lineage>
</organism>
<evidence type="ECO:0000313" key="1">
    <source>
        <dbReference type="EMBL" id="GIF07124.1"/>
    </source>
</evidence>
<proteinExistence type="predicted"/>
<reference evidence="1" key="1">
    <citation type="submission" date="2021-01" db="EMBL/GenBank/DDBJ databases">
        <title>Whole genome shotgun sequence of Actinoplanes siamensis NBRC 109076.</title>
        <authorList>
            <person name="Komaki H."/>
            <person name="Tamura T."/>
        </authorList>
    </citation>
    <scope>NUCLEOTIDE SEQUENCE</scope>
    <source>
        <strain evidence="1">NBRC 109076</strain>
    </source>
</reference>
<dbReference type="RefSeq" id="WP_203682541.1">
    <property type="nucleotide sequence ID" value="NZ_BOMW01000045.1"/>
</dbReference>
<gene>
    <name evidence="1" type="ORF">Asi03nite_46620</name>
</gene>
<dbReference type="Proteomes" id="UP000629619">
    <property type="component" value="Unassembled WGS sequence"/>
</dbReference>
<accession>A0A919NAC3</accession>
<evidence type="ECO:0000313" key="2">
    <source>
        <dbReference type="Proteomes" id="UP000629619"/>
    </source>
</evidence>
<dbReference type="InterPro" id="IPR035069">
    <property type="entry name" value="TTHA1013/TTHA0281-like"/>
</dbReference>
<comment type="caution">
    <text evidence="1">The sequence shown here is derived from an EMBL/GenBank/DDBJ whole genome shotgun (WGS) entry which is preliminary data.</text>
</comment>
<dbReference type="AlphaFoldDB" id="A0A919NAC3"/>
<dbReference type="SUPFAM" id="SSF143100">
    <property type="entry name" value="TTHA1013/TTHA0281-like"/>
    <property type="match status" value="1"/>
</dbReference>
<dbReference type="Pfam" id="PF24113">
    <property type="entry name" value="DUF7387"/>
    <property type="match status" value="1"/>
</dbReference>
<protein>
    <submittedName>
        <fullName evidence="1">HicB family protein</fullName>
    </submittedName>
</protein>
<sequence>MTRTLTAAVHQEDDWFVARCLELDVASQGESLEQALTNLREAVELYLEQVSQPQIEATPFVTAFQIASAA</sequence>
<keyword evidence="2" id="KW-1185">Reference proteome</keyword>
<dbReference type="EMBL" id="BOMW01000045">
    <property type="protein sequence ID" value="GIF07124.1"/>
    <property type="molecule type" value="Genomic_DNA"/>
</dbReference>